<name>A0A3Q9FMN6_9BACT</name>
<feature type="transmembrane region" description="Helical" evidence="1">
    <location>
        <begin position="28"/>
        <end position="48"/>
    </location>
</feature>
<sequence>MKTLEIPHHELKEFFIEQLRQKTLLTKAFNGITIGILIIFCIMIGYSFLQLFLSNANPEFSLFMVGLGLLCIPFLIIIHELIHGIAYIICGARNVYFGHEIKKFLFYAASDNHIVTGKQLAFIALLPLFVIGVILLGLMILDTTHLNAYLSLFCFHIISCGGDIAAVNFLLLHGIDNVATKDVKQTRMTYYYIS</sequence>
<dbReference type="Pfam" id="PF11667">
    <property type="entry name" value="DUF3267"/>
    <property type="match status" value="1"/>
</dbReference>
<proteinExistence type="predicted"/>
<keyword evidence="1" id="KW-1133">Transmembrane helix</keyword>
<evidence type="ECO:0000256" key="1">
    <source>
        <dbReference type="SAM" id="Phobius"/>
    </source>
</evidence>
<dbReference type="KEGG" id="fll:EI427_02755"/>
<dbReference type="OrthoDB" id="1119336at2"/>
<dbReference type="EMBL" id="CP034562">
    <property type="protein sequence ID" value="AZQ61176.1"/>
    <property type="molecule type" value="Genomic_DNA"/>
</dbReference>
<dbReference type="Proteomes" id="UP000267268">
    <property type="component" value="Chromosome 1"/>
</dbReference>
<keyword evidence="1" id="KW-0812">Transmembrane</keyword>
<dbReference type="InterPro" id="IPR021683">
    <property type="entry name" value="DUF3267"/>
</dbReference>
<accession>A0A3Q9FMN6</accession>
<protein>
    <submittedName>
        <fullName evidence="2">DUF3267 domain-containing protein</fullName>
    </submittedName>
</protein>
<organism evidence="2 3">
    <name type="scientific">Flammeovirga pectinis</name>
    <dbReference type="NCBI Taxonomy" id="2494373"/>
    <lineage>
        <taxon>Bacteria</taxon>
        <taxon>Pseudomonadati</taxon>
        <taxon>Bacteroidota</taxon>
        <taxon>Cytophagia</taxon>
        <taxon>Cytophagales</taxon>
        <taxon>Flammeovirgaceae</taxon>
        <taxon>Flammeovirga</taxon>
    </lineage>
</organism>
<keyword evidence="3" id="KW-1185">Reference proteome</keyword>
<feature type="transmembrane region" description="Helical" evidence="1">
    <location>
        <begin position="147"/>
        <end position="171"/>
    </location>
</feature>
<dbReference type="AlphaFoldDB" id="A0A3Q9FMN6"/>
<feature type="transmembrane region" description="Helical" evidence="1">
    <location>
        <begin position="120"/>
        <end position="141"/>
    </location>
</feature>
<evidence type="ECO:0000313" key="3">
    <source>
        <dbReference type="Proteomes" id="UP000267268"/>
    </source>
</evidence>
<keyword evidence="1" id="KW-0472">Membrane</keyword>
<evidence type="ECO:0000313" key="2">
    <source>
        <dbReference type="EMBL" id="AZQ61176.1"/>
    </source>
</evidence>
<feature type="transmembrane region" description="Helical" evidence="1">
    <location>
        <begin position="60"/>
        <end position="78"/>
    </location>
</feature>
<reference evidence="2 3" key="1">
    <citation type="submission" date="2018-12" db="EMBL/GenBank/DDBJ databases">
        <title>Flammeovirga pectinis sp. nov., isolated from the gut of the Korean scallop, Patinopecten yessoensis.</title>
        <authorList>
            <person name="Bae J.-W."/>
            <person name="Jeong Y.-S."/>
            <person name="Kang W."/>
        </authorList>
    </citation>
    <scope>NUCLEOTIDE SEQUENCE [LARGE SCALE GENOMIC DNA]</scope>
    <source>
        <strain evidence="2 3">L12M1</strain>
    </source>
</reference>
<gene>
    <name evidence="2" type="ORF">EI427_02755</name>
</gene>
<dbReference type="RefSeq" id="WP_126611370.1">
    <property type="nucleotide sequence ID" value="NZ_CP034562.1"/>
</dbReference>